<sequence>MPHRVLELHNIMPIGNIPSVLKHGILSHEQATRLPHSDVSMADVQDRRNQVQVPGGMHLHQYANLYFHARNPMMFKRQAQAEDLCVLCVSTEVLNLPGVVITDQNAASNYVRFSQPGDLSSLNFDWIYADDWRHSDDRIAYWRHKSVKCAEVLAPNAISADFIRKAYVASDAARTALLATRFPQPVEVMPKLFFR</sequence>
<dbReference type="Pfam" id="PF14487">
    <property type="entry name" value="DarT"/>
    <property type="match status" value="1"/>
</dbReference>
<dbReference type="EMBL" id="CAADEY010000061">
    <property type="protein sequence ID" value="VFJ57781.1"/>
    <property type="molecule type" value="Genomic_DNA"/>
</dbReference>
<dbReference type="PROSITE" id="PS52018">
    <property type="entry name" value="DART"/>
    <property type="match status" value="1"/>
</dbReference>
<feature type="active site" evidence="6">
    <location>
        <position position="151"/>
    </location>
</feature>
<evidence type="ECO:0000259" key="7">
    <source>
        <dbReference type="PROSITE" id="PS52018"/>
    </source>
</evidence>
<dbReference type="GO" id="GO:0016757">
    <property type="term" value="F:glycosyltransferase activity"/>
    <property type="evidence" value="ECO:0007669"/>
    <property type="project" value="UniProtKB-UniRule"/>
</dbReference>
<proteinExistence type="inferred from homology"/>
<keyword evidence="5 6" id="KW-0238">DNA-binding</keyword>
<feature type="binding site" evidence="6">
    <location>
        <begin position="10"/>
        <end position="12"/>
    </location>
    <ligand>
        <name>NAD(+)</name>
        <dbReference type="ChEBI" id="CHEBI:57540"/>
    </ligand>
</feature>
<keyword evidence="4 6" id="KW-0548">Nucleotidyltransferase</keyword>
<reference evidence="8" key="1">
    <citation type="submission" date="2019-02" db="EMBL/GenBank/DDBJ databases">
        <authorList>
            <person name="Gruber-Vodicka R. H."/>
            <person name="Seah K. B. B."/>
        </authorList>
    </citation>
    <scope>NUCLEOTIDE SEQUENCE</scope>
    <source>
        <strain evidence="8">BECK_DK161</strain>
    </source>
</reference>
<protein>
    <recommendedName>
        <fullName evidence="7">DarT domain-containing protein</fullName>
    </recommendedName>
</protein>
<comment type="catalytic activity">
    <reaction evidence="6">
        <text>a thymidine in DNA + NAD(+) = an N-(ADP-alpha-D-ribosyl)-thymidine in DNA + nicotinamide + H(+)</text>
        <dbReference type="Rhea" id="RHEA:71651"/>
        <dbReference type="Rhea" id="RHEA-COMP:13556"/>
        <dbReference type="Rhea" id="RHEA-COMP:18051"/>
        <dbReference type="ChEBI" id="CHEBI:15378"/>
        <dbReference type="ChEBI" id="CHEBI:17154"/>
        <dbReference type="ChEBI" id="CHEBI:57540"/>
        <dbReference type="ChEBI" id="CHEBI:137386"/>
        <dbReference type="ChEBI" id="CHEBI:191199"/>
    </reaction>
</comment>
<keyword evidence="3 6" id="KW-0808">Transferase</keyword>
<evidence type="ECO:0000256" key="3">
    <source>
        <dbReference type="ARBA" id="ARBA00022679"/>
    </source>
</evidence>
<comment type="caution">
    <text evidence="6">Lacks conserved residue(s) required for the propagation of feature annotation.</text>
</comment>
<organism evidence="8">
    <name type="scientific">Candidatus Kentrum sp. DK</name>
    <dbReference type="NCBI Taxonomy" id="2126562"/>
    <lineage>
        <taxon>Bacteria</taxon>
        <taxon>Pseudomonadati</taxon>
        <taxon>Pseudomonadota</taxon>
        <taxon>Gammaproteobacteria</taxon>
        <taxon>Candidatus Kentrum</taxon>
    </lineage>
</organism>
<keyword evidence="1 6" id="KW-1277">Toxin-antitoxin system</keyword>
<keyword evidence="2 6" id="KW-0328">Glycosyltransferase</keyword>
<evidence type="ECO:0000256" key="2">
    <source>
        <dbReference type="ARBA" id="ARBA00022676"/>
    </source>
</evidence>
<evidence type="ECO:0000256" key="4">
    <source>
        <dbReference type="ARBA" id="ARBA00022695"/>
    </source>
</evidence>
<name>A0A450SUW2_9GAMM</name>
<dbReference type="GO" id="GO:0016779">
    <property type="term" value="F:nucleotidyltransferase activity"/>
    <property type="evidence" value="ECO:0007669"/>
    <property type="project" value="UniProtKB-UniRule"/>
</dbReference>
<feature type="domain" description="DarT" evidence="7">
    <location>
        <begin position="6"/>
        <end position="195"/>
    </location>
</feature>
<accession>A0A450SUW2</accession>
<dbReference type="GO" id="GO:0003677">
    <property type="term" value="F:DNA binding"/>
    <property type="evidence" value="ECO:0007669"/>
    <property type="project" value="UniProtKB-UniRule"/>
</dbReference>
<evidence type="ECO:0000256" key="6">
    <source>
        <dbReference type="PROSITE-ProRule" id="PRU01362"/>
    </source>
</evidence>
<evidence type="ECO:0000256" key="5">
    <source>
        <dbReference type="ARBA" id="ARBA00023125"/>
    </source>
</evidence>
<dbReference type="AlphaFoldDB" id="A0A450SUW2"/>
<gene>
    <name evidence="8" type="ORF">BECKDK2373C_GA0170839_106116</name>
</gene>
<evidence type="ECO:0000313" key="8">
    <source>
        <dbReference type="EMBL" id="VFJ57781.1"/>
    </source>
</evidence>
<feature type="binding site" evidence="6">
    <location>
        <position position="48"/>
    </location>
    <ligand>
        <name>NAD(+)</name>
        <dbReference type="ChEBI" id="CHEBI:57540"/>
    </ligand>
</feature>
<feature type="active site" description="Proton acceptor" evidence="6">
    <location>
        <position position="48"/>
    </location>
</feature>
<comment type="similarity">
    <text evidence="6">Belongs to the DarT ADP-ribosyltransferase family.</text>
</comment>
<dbReference type="InterPro" id="IPR029494">
    <property type="entry name" value="DarT"/>
</dbReference>
<evidence type="ECO:0000256" key="1">
    <source>
        <dbReference type="ARBA" id="ARBA00022649"/>
    </source>
</evidence>